<evidence type="ECO:0000313" key="2">
    <source>
        <dbReference type="EMBL" id="KLN34290.1"/>
    </source>
</evidence>
<dbReference type="STRING" id="264251.FB00_12815"/>
<dbReference type="AlphaFoldDB" id="A0A0H2KL56"/>
<evidence type="ECO:0000313" key="3">
    <source>
        <dbReference type="Proteomes" id="UP000035265"/>
    </source>
</evidence>
<comment type="caution">
    <text evidence="2">The sequence shown here is derived from an EMBL/GenBank/DDBJ whole genome shotgun (WGS) entry which is preliminary data.</text>
</comment>
<reference evidence="2 3" key="1">
    <citation type="submission" date="2014-05" db="EMBL/GenBank/DDBJ databases">
        <title>Cellulosimicrobium funkei U11 genome.</title>
        <authorList>
            <person name="Hu C."/>
            <person name="Gong Y."/>
            <person name="Wan W."/>
            <person name="Jiang M."/>
        </authorList>
    </citation>
    <scope>NUCLEOTIDE SEQUENCE [LARGE SCALE GENOMIC DNA]</scope>
    <source>
        <strain evidence="2 3">U11</strain>
    </source>
</reference>
<feature type="region of interest" description="Disordered" evidence="1">
    <location>
        <begin position="381"/>
        <end position="402"/>
    </location>
</feature>
<dbReference type="Gene3D" id="1.20.910.10">
    <property type="entry name" value="Heme oxygenase-like"/>
    <property type="match status" value="1"/>
</dbReference>
<dbReference type="Proteomes" id="UP000035265">
    <property type="component" value="Unassembled WGS sequence"/>
</dbReference>
<feature type="compositionally biased region" description="Low complexity" evidence="1">
    <location>
        <begin position="12"/>
        <end position="44"/>
    </location>
</feature>
<name>A0A0H2KL56_9MICO</name>
<proteinExistence type="predicted"/>
<keyword evidence="3" id="KW-1185">Reference proteome</keyword>
<feature type="region of interest" description="Disordered" evidence="1">
    <location>
        <begin position="1"/>
        <end position="44"/>
    </location>
</feature>
<dbReference type="RefSeq" id="WP_082141265.1">
    <property type="nucleotide sequence ID" value="NZ_JNBQ01000016.1"/>
</dbReference>
<evidence type="ECO:0008006" key="4">
    <source>
        <dbReference type="Google" id="ProtNLM"/>
    </source>
</evidence>
<dbReference type="PATRIC" id="fig|264251.5.peg.2605"/>
<dbReference type="SUPFAM" id="SSF48613">
    <property type="entry name" value="Heme oxygenase-like"/>
    <property type="match status" value="1"/>
</dbReference>
<organism evidence="2 3">
    <name type="scientific">Cellulosimicrobium funkei</name>
    <dbReference type="NCBI Taxonomy" id="264251"/>
    <lineage>
        <taxon>Bacteria</taxon>
        <taxon>Bacillati</taxon>
        <taxon>Actinomycetota</taxon>
        <taxon>Actinomycetes</taxon>
        <taxon>Micrococcales</taxon>
        <taxon>Promicromonosporaceae</taxon>
        <taxon>Cellulosimicrobium</taxon>
    </lineage>
</organism>
<dbReference type="Pfam" id="PF14518">
    <property type="entry name" value="Haem_oxygenas_2"/>
    <property type="match status" value="1"/>
</dbReference>
<sequence>MTSTAVPAQVQDAAPTSPTALAASDPVPGAPAAPEAGRLPLPRPRGPLTAALLEVLVAGPPGADVDERLRQVRDAVGPALDAAATHVLRDDDVQLALAVLYELHYRGVHGVDDAWEWEPALLAVRARLEAPFEAAVRERAGRPACADTDATGVARRLFELAAEDDGPSLSRYVAKRADAEQARELLALKSLYQLKEADPHTWAVPRLAGTPKAALVEIQADEYGGGRPGRMHAELFARAMRGVGLDDTYGRYVDAVPAVALAAVNTMSLFGLHRRLRGAIVGHLAAFEMTSSVPSRLYGNGFRRLGHDADTTWYFDEHVEADAVHEQIAARDLAGRLVEQDPALRDDVLLGAAACLAVEGDVAAHALERWQAGESALRVPLEPVTVSPAPGEPAEDGDRPRA</sequence>
<gene>
    <name evidence="2" type="ORF">FB00_12815</name>
</gene>
<accession>A0A0H2KL56</accession>
<evidence type="ECO:0000256" key="1">
    <source>
        <dbReference type="SAM" id="MobiDB-lite"/>
    </source>
</evidence>
<dbReference type="SMART" id="SM01236">
    <property type="entry name" value="Haem_oxygenase_2"/>
    <property type="match status" value="1"/>
</dbReference>
<dbReference type="InterPro" id="IPR016084">
    <property type="entry name" value="Haem_Oase-like_multi-hlx"/>
</dbReference>
<dbReference type="EMBL" id="JNBQ01000016">
    <property type="protein sequence ID" value="KLN34290.1"/>
    <property type="molecule type" value="Genomic_DNA"/>
</dbReference>
<protein>
    <recommendedName>
        <fullName evidence="4">Iron-containing redox enzyme family protein</fullName>
    </recommendedName>
</protein>